<name>M2LM67_BAUPA</name>
<dbReference type="EMBL" id="KB445557">
    <property type="protein sequence ID" value="EMC95412.1"/>
    <property type="molecule type" value="Genomic_DNA"/>
</dbReference>
<dbReference type="RefSeq" id="XP_007677886.1">
    <property type="nucleotide sequence ID" value="XM_007679696.1"/>
</dbReference>
<keyword evidence="2" id="KW-1185">Reference proteome</keyword>
<dbReference type="GeneID" id="19115302"/>
<dbReference type="Proteomes" id="UP000011761">
    <property type="component" value="Unassembled WGS sequence"/>
</dbReference>
<gene>
    <name evidence="1" type="ORF">BAUCODRAFT_540929</name>
</gene>
<protein>
    <submittedName>
        <fullName evidence="1">Uncharacterized protein</fullName>
    </submittedName>
</protein>
<evidence type="ECO:0000313" key="1">
    <source>
        <dbReference type="EMBL" id="EMC95412.1"/>
    </source>
</evidence>
<dbReference type="HOGENOM" id="CLU_1703900_0_0_1"/>
<accession>M2LM67</accession>
<reference evidence="1 2" key="1">
    <citation type="journal article" date="2012" name="PLoS Pathog.">
        <title>Diverse lifestyles and strategies of plant pathogenesis encoded in the genomes of eighteen Dothideomycetes fungi.</title>
        <authorList>
            <person name="Ohm R.A."/>
            <person name="Feau N."/>
            <person name="Henrissat B."/>
            <person name="Schoch C.L."/>
            <person name="Horwitz B.A."/>
            <person name="Barry K.W."/>
            <person name="Condon B.J."/>
            <person name="Copeland A.C."/>
            <person name="Dhillon B."/>
            <person name="Glaser F."/>
            <person name="Hesse C.N."/>
            <person name="Kosti I."/>
            <person name="LaButti K."/>
            <person name="Lindquist E.A."/>
            <person name="Lucas S."/>
            <person name="Salamov A.A."/>
            <person name="Bradshaw R.E."/>
            <person name="Ciuffetti L."/>
            <person name="Hamelin R.C."/>
            <person name="Kema G.H.J."/>
            <person name="Lawrence C."/>
            <person name="Scott J.A."/>
            <person name="Spatafora J.W."/>
            <person name="Turgeon B.G."/>
            <person name="de Wit P.J.G.M."/>
            <person name="Zhong S."/>
            <person name="Goodwin S.B."/>
            <person name="Grigoriev I.V."/>
        </authorList>
    </citation>
    <scope>NUCLEOTIDE SEQUENCE [LARGE SCALE GENOMIC DNA]</scope>
    <source>
        <strain evidence="1 2">UAMH 10762</strain>
    </source>
</reference>
<evidence type="ECO:0000313" key="2">
    <source>
        <dbReference type="Proteomes" id="UP000011761"/>
    </source>
</evidence>
<dbReference type="KEGG" id="bcom:BAUCODRAFT_540929"/>
<sequence length="154" mass="16842">MIPGSLVVHFRVFFGPSIRALPEYAAAPRRVESEAHSSISAHGCRLRTGKVPPLTEAYRGGAKTEAVPTMHLSEIPPRCHRVTLRRVVKQPLSPIRDQTGPRVHAPDNSIRTPCCHSCIIRQLWSCTCDLGRATRTSGQAILYQVVSLGKPDGA</sequence>
<organism evidence="1 2">
    <name type="scientific">Baudoinia panamericana (strain UAMH 10762)</name>
    <name type="common">Angels' share fungus</name>
    <name type="synonym">Baudoinia compniacensis (strain UAMH 10762)</name>
    <dbReference type="NCBI Taxonomy" id="717646"/>
    <lineage>
        <taxon>Eukaryota</taxon>
        <taxon>Fungi</taxon>
        <taxon>Dikarya</taxon>
        <taxon>Ascomycota</taxon>
        <taxon>Pezizomycotina</taxon>
        <taxon>Dothideomycetes</taxon>
        <taxon>Dothideomycetidae</taxon>
        <taxon>Mycosphaerellales</taxon>
        <taxon>Teratosphaeriaceae</taxon>
        <taxon>Baudoinia</taxon>
    </lineage>
</organism>
<proteinExistence type="predicted"/>
<dbReference type="AlphaFoldDB" id="M2LM67"/>